<protein>
    <recommendedName>
        <fullName evidence="4">ABC transporter permease</fullName>
    </recommendedName>
</protein>
<proteinExistence type="predicted"/>
<organism evidence="2 3">
    <name type="scientific">Vagococcus hydrophili</name>
    <dbReference type="NCBI Taxonomy" id="2714947"/>
    <lineage>
        <taxon>Bacteria</taxon>
        <taxon>Bacillati</taxon>
        <taxon>Bacillota</taxon>
        <taxon>Bacilli</taxon>
        <taxon>Lactobacillales</taxon>
        <taxon>Enterococcaceae</taxon>
        <taxon>Vagococcus</taxon>
    </lineage>
</organism>
<keyword evidence="1" id="KW-1133">Transmembrane helix</keyword>
<dbReference type="KEGG" id="vhy:G7082_10980"/>
<dbReference type="AlphaFoldDB" id="A0A6G8AVQ3"/>
<feature type="transmembrane region" description="Helical" evidence="1">
    <location>
        <begin position="213"/>
        <end position="235"/>
    </location>
</feature>
<feature type="transmembrane region" description="Helical" evidence="1">
    <location>
        <begin position="20"/>
        <end position="38"/>
    </location>
</feature>
<accession>A0A6G8AVQ3</accession>
<feature type="transmembrane region" description="Helical" evidence="1">
    <location>
        <begin position="134"/>
        <end position="160"/>
    </location>
</feature>
<feature type="transmembrane region" description="Helical" evidence="1">
    <location>
        <begin position="172"/>
        <end position="193"/>
    </location>
</feature>
<name>A0A6G8AVQ3_9ENTE</name>
<dbReference type="RefSeq" id="WP_166035122.1">
    <property type="nucleotide sequence ID" value="NZ_CP049887.1"/>
</dbReference>
<feature type="transmembrane region" description="Helical" evidence="1">
    <location>
        <begin position="50"/>
        <end position="73"/>
    </location>
</feature>
<dbReference type="Proteomes" id="UP000501747">
    <property type="component" value="Chromosome"/>
</dbReference>
<keyword evidence="1" id="KW-0812">Transmembrane</keyword>
<gene>
    <name evidence="2" type="ORF">G7082_10980</name>
</gene>
<keyword evidence="1" id="KW-0472">Membrane</keyword>
<evidence type="ECO:0000313" key="2">
    <source>
        <dbReference type="EMBL" id="QIL48993.1"/>
    </source>
</evidence>
<feature type="transmembrane region" description="Helical" evidence="1">
    <location>
        <begin position="85"/>
        <end position="106"/>
    </location>
</feature>
<evidence type="ECO:0008006" key="4">
    <source>
        <dbReference type="Google" id="ProtNLM"/>
    </source>
</evidence>
<sequence>MNKTALIRTQLFQQLKVLSLFMVFYAIFLGAATAIHQLTTKNFAFDGISYFFTVYLVIGIWISFSSNITFYSYHSFSRETILSRMMIVQLIVSLVSAALIELHNLLVLKVPFFSFIKPDDNIKNVYIDALSNQIIVRAFLTILFTALVMFCVLQLANLAVITTYSMKQKKIFIILAVITVIVIGIIFSLPYWSKGMFSVLITVFGFITGVNQSLVPNIVIPFVLLLLVTLIAAYLSRRFIKKLEVHKNLFI</sequence>
<keyword evidence="3" id="KW-1185">Reference proteome</keyword>
<dbReference type="EMBL" id="CP049887">
    <property type="protein sequence ID" value="QIL48993.1"/>
    <property type="molecule type" value="Genomic_DNA"/>
</dbReference>
<reference evidence="2 3" key="1">
    <citation type="submission" date="2020-03" db="EMBL/GenBank/DDBJ databases">
        <title>Vagococcus sp. nov., isolated from beetles.</title>
        <authorList>
            <person name="Hyun D.-W."/>
            <person name="Bae J.-W."/>
        </authorList>
    </citation>
    <scope>NUCLEOTIDE SEQUENCE [LARGE SCALE GENOMIC DNA]</scope>
    <source>
        <strain evidence="2 3">HDW17B</strain>
    </source>
</reference>
<evidence type="ECO:0000256" key="1">
    <source>
        <dbReference type="SAM" id="Phobius"/>
    </source>
</evidence>
<evidence type="ECO:0000313" key="3">
    <source>
        <dbReference type="Proteomes" id="UP000501747"/>
    </source>
</evidence>